<evidence type="ECO:0000313" key="3">
    <source>
        <dbReference type="Proteomes" id="UP000644282"/>
    </source>
</evidence>
<accession>A0AA40WEI5</accession>
<dbReference type="AlphaFoldDB" id="A0AA40WEI5"/>
<sequence>EFQAASGGLDFSEISKMFGGNFG</sequence>
<comment type="caution">
    <text evidence="2">The sequence shown here is derived from an EMBL/GenBank/DDBJ whole genome shotgun (WGS) entry which is preliminary data.</text>
</comment>
<feature type="non-terminal residue" evidence="2">
    <location>
        <position position="1"/>
    </location>
</feature>
<name>A0AA40WEI5_LEPIR</name>
<feature type="region of interest" description="Disordered" evidence="1">
    <location>
        <begin position="1"/>
        <end position="23"/>
    </location>
</feature>
<protein>
    <submittedName>
        <fullName evidence="2">YbaB/EbfC family nucleoid-associated protein</fullName>
    </submittedName>
</protein>
<dbReference type="EMBL" id="JADDXF010000146">
    <property type="protein sequence ID" value="MBE8431972.1"/>
    <property type="molecule type" value="Genomic_DNA"/>
</dbReference>
<dbReference type="Proteomes" id="UP000644282">
    <property type="component" value="Unassembled WGS sequence"/>
</dbReference>
<evidence type="ECO:0000256" key="1">
    <source>
        <dbReference type="SAM" id="MobiDB-lite"/>
    </source>
</evidence>
<evidence type="ECO:0000313" key="2">
    <source>
        <dbReference type="EMBL" id="MBE8431972.1"/>
    </source>
</evidence>
<reference evidence="2" key="1">
    <citation type="submission" date="2020-10" db="EMBL/GenBank/DDBJ databases">
        <title>New Zealand Leptospira genomics.</title>
        <authorList>
            <person name="Wilkinson D.A."/>
            <person name="Nisa S."/>
            <person name="Moinet M."/>
            <person name="Benschop J."/>
        </authorList>
    </citation>
    <scope>NUCLEOTIDE SEQUENCE</scope>
    <source>
        <strain evidence="2">ESR8</strain>
    </source>
</reference>
<gene>
    <name evidence="2" type="ORF">IQB77_19575</name>
</gene>
<organism evidence="2 3">
    <name type="scientific">Leptospira interrogans serovar Pomona</name>
    <dbReference type="NCBI Taxonomy" id="44276"/>
    <lineage>
        <taxon>Bacteria</taxon>
        <taxon>Pseudomonadati</taxon>
        <taxon>Spirochaetota</taxon>
        <taxon>Spirochaetia</taxon>
        <taxon>Leptospirales</taxon>
        <taxon>Leptospiraceae</taxon>
        <taxon>Leptospira</taxon>
    </lineage>
</organism>
<proteinExistence type="predicted"/>